<dbReference type="Proteomes" id="UP000294003">
    <property type="component" value="Unassembled WGS sequence"/>
</dbReference>
<evidence type="ECO:0000313" key="4">
    <source>
        <dbReference type="Proteomes" id="UP000294003"/>
    </source>
</evidence>
<sequence>MARSRNSQSKNNDYDFFVSDWESSSSSDSSDYGDSSNIDDSDEDEDDSDDDEDEDEDEDDHEERPPKCSSGSVISQTRHAIAADGVAVSNLLWPANKYCLKVQFLDGDSWHRDTVEYFVKTHYHAVNMRIRFEFLKKGVPGPSDIRITFVGWAASYIGRDAENFPGQPTMWLNLHRDYSSMSPEYRRLKRQADILHEFGHALGMDHEQKHPDYKVNWNYRVLQARFGWDAARVHNAYDKHGTGRVRSAPYDRDSIMHYPVLKGDTLSGVQEVPMNSVLSEGDKKFLAAIYPAAGVTKLPTKHKPPKVSTRRQEKKPEKKLQVVPYSKHQLPKDRFTSIIGGPNVMVAVGFGNGGFFSGVAVSGSSSTSVVSQKRRRYCIASNSGIYGQILNCDMWYARII</sequence>
<dbReference type="Pfam" id="PF01400">
    <property type="entry name" value="Astacin"/>
    <property type="match status" value="1"/>
</dbReference>
<name>A0ABY0H6I6_9PEZI</name>
<organism evidence="3 4">
    <name type="scientific">Monosporascus cannonballus</name>
    <dbReference type="NCBI Taxonomy" id="155416"/>
    <lineage>
        <taxon>Eukaryota</taxon>
        <taxon>Fungi</taxon>
        <taxon>Dikarya</taxon>
        <taxon>Ascomycota</taxon>
        <taxon>Pezizomycotina</taxon>
        <taxon>Sordariomycetes</taxon>
        <taxon>Xylariomycetidae</taxon>
        <taxon>Xylariales</taxon>
        <taxon>Xylariales incertae sedis</taxon>
        <taxon>Monosporascus</taxon>
    </lineage>
</organism>
<evidence type="ECO:0000256" key="1">
    <source>
        <dbReference type="SAM" id="MobiDB-lite"/>
    </source>
</evidence>
<feature type="compositionally biased region" description="Low complexity" evidence="1">
    <location>
        <begin position="19"/>
        <end position="36"/>
    </location>
</feature>
<accession>A0ABY0H6I6</accession>
<feature type="compositionally biased region" description="Acidic residues" evidence="1">
    <location>
        <begin position="37"/>
        <end position="61"/>
    </location>
</feature>
<dbReference type="InterPro" id="IPR024079">
    <property type="entry name" value="MetalloPept_cat_dom_sf"/>
</dbReference>
<dbReference type="EMBL" id="QJNS01000209">
    <property type="protein sequence ID" value="RYO82680.1"/>
    <property type="molecule type" value="Genomic_DNA"/>
</dbReference>
<evidence type="ECO:0000313" key="3">
    <source>
        <dbReference type="EMBL" id="RYO82680.1"/>
    </source>
</evidence>
<feature type="region of interest" description="Disordered" evidence="1">
    <location>
        <begin position="1"/>
        <end position="73"/>
    </location>
</feature>
<reference evidence="3 4" key="1">
    <citation type="submission" date="2018-06" db="EMBL/GenBank/DDBJ databases">
        <title>Complete Genomes of Monosporascus.</title>
        <authorList>
            <person name="Robinson A.J."/>
            <person name="Natvig D.O."/>
        </authorList>
    </citation>
    <scope>NUCLEOTIDE SEQUENCE [LARGE SCALE GENOMIC DNA]</scope>
    <source>
        <strain evidence="3 4">CBS 609.92</strain>
    </source>
</reference>
<comment type="caution">
    <text evidence="3">The sequence shown here is derived from an EMBL/GenBank/DDBJ whole genome shotgun (WGS) entry which is preliminary data.</text>
</comment>
<dbReference type="Gene3D" id="3.40.390.10">
    <property type="entry name" value="Collagenase (Catalytic Domain)"/>
    <property type="match status" value="1"/>
</dbReference>
<dbReference type="InterPro" id="IPR001506">
    <property type="entry name" value="Peptidase_M12A"/>
</dbReference>
<keyword evidence="4" id="KW-1185">Reference proteome</keyword>
<gene>
    <name evidence="3" type="ORF">DL762_006476</name>
</gene>
<evidence type="ECO:0000259" key="2">
    <source>
        <dbReference type="Pfam" id="PF01400"/>
    </source>
</evidence>
<proteinExistence type="predicted"/>
<feature type="compositionally biased region" description="Polar residues" evidence="1">
    <location>
        <begin position="1"/>
        <end position="11"/>
    </location>
</feature>
<protein>
    <recommendedName>
        <fullName evidence="2">Peptidase M12A domain-containing protein</fullName>
    </recommendedName>
</protein>
<feature type="domain" description="Peptidase M12A" evidence="2">
    <location>
        <begin position="194"/>
        <end position="259"/>
    </location>
</feature>
<dbReference type="SUPFAM" id="SSF55486">
    <property type="entry name" value="Metalloproteases ('zincins'), catalytic domain"/>
    <property type="match status" value="1"/>
</dbReference>